<evidence type="ECO:0000313" key="2">
    <source>
        <dbReference type="Proteomes" id="UP001459277"/>
    </source>
</evidence>
<accession>A0AAW2DQ65</accession>
<evidence type="ECO:0000313" key="1">
    <source>
        <dbReference type="EMBL" id="KAL0010866.1"/>
    </source>
</evidence>
<comment type="caution">
    <text evidence="1">The sequence shown here is derived from an EMBL/GenBank/DDBJ whole genome shotgun (WGS) entry which is preliminary data.</text>
</comment>
<name>A0AAW2DQ65_9ROSI</name>
<organism evidence="1 2">
    <name type="scientific">Lithocarpus litseifolius</name>
    <dbReference type="NCBI Taxonomy" id="425828"/>
    <lineage>
        <taxon>Eukaryota</taxon>
        <taxon>Viridiplantae</taxon>
        <taxon>Streptophyta</taxon>
        <taxon>Embryophyta</taxon>
        <taxon>Tracheophyta</taxon>
        <taxon>Spermatophyta</taxon>
        <taxon>Magnoliopsida</taxon>
        <taxon>eudicotyledons</taxon>
        <taxon>Gunneridae</taxon>
        <taxon>Pentapetalae</taxon>
        <taxon>rosids</taxon>
        <taxon>fabids</taxon>
        <taxon>Fagales</taxon>
        <taxon>Fagaceae</taxon>
        <taxon>Lithocarpus</taxon>
    </lineage>
</organism>
<proteinExistence type="predicted"/>
<reference evidence="1 2" key="1">
    <citation type="submission" date="2024-01" db="EMBL/GenBank/DDBJ databases">
        <title>A telomere-to-telomere, gap-free genome of sweet tea (Lithocarpus litseifolius).</title>
        <authorList>
            <person name="Zhou J."/>
        </authorList>
    </citation>
    <scope>NUCLEOTIDE SEQUENCE [LARGE SCALE GENOMIC DNA]</scope>
    <source>
        <strain evidence="1">Zhou-2022a</strain>
        <tissue evidence="1">Leaf</tissue>
    </source>
</reference>
<sequence length="96" mass="11332">MSNKIYEVQKKLHRGFHLYGYTNRITVYGPRPSARRLFGKRKISKDPKLMTAKDCVPLYFPLSYYVLCGNDGTIHEHEQYEDNSDPLYYDNYADTD</sequence>
<keyword evidence="2" id="KW-1185">Reference proteome</keyword>
<dbReference type="EMBL" id="JAZDWU010000002">
    <property type="protein sequence ID" value="KAL0010866.1"/>
    <property type="molecule type" value="Genomic_DNA"/>
</dbReference>
<protein>
    <submittedName>
        <fullName evidence="1">Uncharacterized protein</fullName>
    </submittedName>
</protein>
<dbReference type="AlphaFoldDB" id="A0AAW2DQ65"/>
<gene>
    <name evidence="1" type="ORF">SO802_005974</name>
</gene>
<dbReference type="Proteomes" id="UP001459277">
    <property type="component" value="Unassembled WGS sequence"/>
</dbReference>